<evidence type="ECO:0000256" key="1">
    <source>
        <dbReference type="SAM" id="MobiDB-lite"/>
    </source>
</evidence>
<feature type="region of interest" description="Disordered" evidence="1">
    <location>
        <begin position="123"/>
        <end position="142"/>
    </location>
</feature>
<feature type="compositionally biased region" description="Basic and acidic residues" evidence="1">
    <location>
        <begin position="123"/>
        <end position="139"/>
    </location>
</feature>
<sequence length="264" mass="29259">MQLTSLLLALLPLTAAAARTGHTIATSSDSLRSTPGGGRYGFKRCVDRGIRPEKISCLNFDSLETSSKTALGPAPKSPLQFSPQFSVFNLTRGAELNILPGSNKHSYASSPNSLILSRFTPETRGEVKPTRGRRVKVDKSAGYPTISRPDGGEFDLFGFYMQPMEIPEGVKGVDVWITASKTASTPTSSTKEPDFDWMITFLPSINEMWYFDAHQVTGEQWDGLKEVKIWAQLAGVDDADWELFVDDVWVRWGEDKHHDSVELK</sequence>
<evidence type="ECO:0000313" key="3">
    <source>
        <dbReference type="EMBL" id="CCX31540.1"/>
    </source>
</evidence>
<reference evidence="3 4" key="1">
    <citation type="journal article" date="2013" name="PLoS Genet.">
        <title>The genome and development-dependent transcriptomes of Pyronema confluens: a window into fungal evolution.</title>
        <authorList>
            <person name="Traeger S."/>
            <person name="Altegoer F."/>
            <person name="Freitag M."/>
            <person name="Gabaldon T."/>
            <person name="Kempken F."/>
            <person name="Kumar A."/>
            <person name="Marcet-Houben M."/>
            <person name="Poggeler S."/>
            <person name="Stajich J.E."/>
            <person name="Nowrousian M."/>
        </authorList>
    </citation>
    <scope>NUCLEOTIDE SEQUENCE [LARGE SCALE GENOMIC DNA]</scope>
    <source>
        <strain evidence="4">CBS 100304</strain>
        <tissue evidence="3">Vegetative mycelium</tissue>
    </source>
</reference>
<name>U4LQC7_PYROM</name>
<gene>
    <name evidence="3" type="ORF">PCON_10889</name>
</gene>
<feature type="chain" id="PRO_5004652564" evidence="2">
    <location>
        <begin position="18"/>
        <end position="264"/>
    </location>
</feature>
<evidence type="ECO:0000313" key="4">
    <source>
        <dbReference type="Proteomes" id="UP000018144"/>
    </source>
</evidence>
<feature type="signal peptide" evidence="2">
    <location>
        <begin position="1"/>
        <end position="17"/>
    </location>
</feature>
<organism evidence="3 4">
    <name type="scientific">Pyronema omphalodes (strain CBS 100304)</name>
    <name type="common">Pyronema confluens</name>
    <dbReference type="NCBI Taxonomy" id="1076935"/>
    <lineage>
        <taxon>Eukaryota</taxon>
        <taxon>Fungi</taxon>
        <taxon>Dikarya</taxon>
        <taxon>Ascomycota</taxon>
        <taxon>Pezizomycotina</taxon>
        <taxon>Pezizomycetes</taxon>
        <taxon>Pezizales</taxon>
        <taxon>Pyronemataceae</taxon>
        <taxon>Pyronema</taxon>
    </lineage>
</organism>
<protein>
    <submittedName>
        <fullName evidence="3">Uncharacterized protein</fullName>
    </submittedName>
</protein>
<dbReference type="OrthoDB" id="4153234at2759"/>
<dbReference type="AlphaFoldDB" id="U4LQC7"/>
<keyword evidence="4" id="KW-1185">Reference proteome</keyword>
<keyword evidence="2" id="KW-0732">Signal</keyword>
<accession>U4LQC7</accession>
<evidence type="ECO:0000256" key="2">
    <source>
        <dbReference type="SAM" id="SignalP"/>
    </source>
</evidence>
<dbReference type="EMBL" id="HF935604">
    <property type="protein sequence ID" value="CCX31540.1"/>
    <property type="molecule type" value="Genomic_DNA"/>
</dbReference>
<dbReference type="Proteomes" id="UP000018144">
    <property type="component" value="Unassembled WGS sequence"/>
</dbReference>
<proteinExistence type="predicted"/>